<keyword evidence="3" id="KW-1185">Reference proteome</keyword>
<accession>A0AAE4SDU6</accession>
<organism evidence="2 3">
    <name type="scientific">Methanolapillus africanus</name>
    <dbReference type="NCBI Taxonomy" id="3028297"/>
    <lineage>
        <taxon>Archaea</taxon>
        <taxon>Methanobacteriati</taxon>
        <taxon>Methanobacteriota</taxon>
        <taxon>Stenosarchaea group</taxon>
        <taxon>Methanomicrobia</taxon>
        <taxon>Methanosarcinales</taxon>
        <taxon>Methanosarcinaceae</taxon>
        <taxon>Methanolapillus</taxon>
    </lineage>
</organism>
<gene>
    <name evidence="2" type="ORF">MsAg5_10030</name>
</gene>
<evidence type="ECO:0000313" key="2">
    <source>
        <dbReference type="EMBL" id="MDV0447129.1"/>
    </source>
</evidence>
<feature type="coiled-coil region" evidence="1">
    <location>
        <begin position="23"/>
        <end position="50"/>
    </location>
</feature>
<evidence type="ECO:0000313" key="3">
    <source>
        <dbReference type="Proteomes" id="UP001271789"/>
    </source>
</evidence>
<keyword evidence="1" id="KW-0175">Coiled coil</keyword>
<sequence length="113" mass="13485">MDENSEINEEVGVETDAEPDPEIVRLVREIKAVRDELEELTELEETLRLELIDVFKQKDTDYYEGSGVAVDFYPAKTENRLDTKRLREEDPDLYQKYVHAVERREHLRFRKID</sequence>
<reference evidence="2" key="1">
    <citation type="submission" date="2023-06" db="EMBL/GenBank/DDBJ databases">
        <title>Genome sequence of Methanosarcinaceae archaeon Ag5.</title>
        <authorList>
            <person name="Protasov E."/>
            <person name="Platt K."/>
            <person name="Poehlein A."/>
            <person name="Daniel R."/>
            <person name="Brune A."/>
        </authorList>
    </citation>
    <scope>NUCLEOTIDE SEQUENCE</scope>
    <source>
        <strain evidence="2">Ag5</strain>
    </source>
</reference>
<dbReference type="AlphaFoldDB" id="A0AAE4SDU6"/>
<dbReference type="EMBL" id="JAWDKD010000018">
    <property type="protein sequence ID" value="MDV0447129.1"/>
    <property type="molecule type" value="Genomic_DNA"/>
</dbReference>
<proteinExistence type="predicted"/>
<evidence type="ECO:0000256" key="1">
    <source>
        <dbReference type="SAM" id="Coils"/>
    </source>
</evidence>
<dbReference type="RefSeq" id="WP_338099545.1">
    <property type="nucleotide sequence ID" value="NZ_JAWDKD010000018.1"/>
</dbReference>
<comment type="caution">
    <text evidence="2">The sequence shown here is derived from an EMBL/GenBank/DDBJ whole genome shotgun (WGS) entry which is preliminary data.</text>
</comment>
<name>A0AAE4SDU6_9EURY</name>
<protein>
    <submittedName>
        <fullName evidence="2">Uncharacterized protein</fullName>
    </submittedName>
</protein>
<dbReference type="Proteomes" id="UP001271789">
    <property type="component" value="Unassembled WGS sequence"/>
</dbReference>